<comment type="caution">
    <text evidence="2">The sequence shown here is derived from an EMBL/GenBank/DDBJ whole genome shotgun (WGS) entry which is preliminary data.</text>
</comment>
<evidence type="ECO:0000313" key="3">
    <source>
        <dbReference type="Proteomes" id="UP000612956"/>
    </source>
</evidence>
<reference evidence="2" key="2">
    <citation type="submission" date="2020-09" db="EMBL/GenBank/DDBJ databases">
        <authorList>
            <person name="Sun Q."/>
            <person name="Zhou Y."/>
        </authorList>
    </citation>
    <scope>NUCLEOTIDE SEQUENCE</scope>
    <source>
        <strain evidence="2">CGMCC 4.7278</strain>
    </source>
</reference>
<dbReference type="AlphaFoldDB" id="A0A917QME7"/>
<proteinExistence type="predicted"/>
<dbReference type="RefSeq" id="WP_188829861.1">
    <property type="nucleotide sequence ID" value="NZ_BMMW01000003.1"/>
</dbReference>
<dbReference type="EMBL" id="BMMW01000003">
    <property type="protein sequence ID" value="GGK57935.1"/>
    <property type="molecule type" value="Genomic_DNA"/>
</dbReference>
<organism evidence="2 3">
    <name type="scientific">Nocardia camponoti</name>
    <dbReference type="NCBI Taxonomy" id="1616106"/>
    <lineage>
        <taxon>Bacteria</taxon>
        <taxon>Bacillati</taxon>
        <taxon>Actinomycetota</taxon>
        <taxon>Actinomycetes</taxon>
        <taxon>Mycobacteriales</taxon>
        <taxon>Nocardiaceae</taxon>
        <taxon>Nocardia</taxon>
    </lineage>
</organism>
<evidence type="ECO:0000256" key="1">
    <source>
        <dbReference type="SAM" id="MobiDB-lite"/>
    </source>
</evidence>
<sequence length="57" mass="6539">MSSEHSYDREKFLPERPLLSDSETFDLGGPLTRDEVRAIIAQRHTTEAVRQPEGRRG</sequence>
<accession>A0A917QME7</accession>
<dbReference type="Proteomes" id="UP000612956">
    <property type="component" value="Unassembled WGS sequence"/>
</dbReference>
<feature type="region of interest" description="Disordered" evidence="1">
    <location>
        <begin position="1"/>
        <end position="29"/>
    </location>
</feature>
<gene>
    <name evidence="2" type="ORF">GCM10011591_32630</name>
</gene>
<name>A0A917QME7_9NOCA</name>
<evidence type="ECO:0000313" key="2">
    <source>
        <dbReference type="EMBL" id="GGK57935.1"/>
    </source>
</evidence>
<feature type="compositionally biased region" description="Basic and acidic residues" evidence="1">
    <location>
        <begin position="1"/>
        <end position="14"/>
    </location>
</feature>
<reference evidence="2" key="1">
    <citation type="journal article" date="2014" name="Int. J. Syst. Evol. Microbiol.">
        <title>Complete genome sequence of Corynebacterium casei LMG S-19264T (=DSM 44701T), isolated from a smear-ripened cheese.</title>
        <authorList>
            <consortium name="US DOE Joint Genome Institute (JGI-PGF)"/>
            <person name="Walter F."/>
            <person name="Albersmeier A."/>
            <person name="Kalinowski J."/>
            <person name="Ruckert C."/>
        </authorList>
    </citation>
    <scope>NUCLEOTIDE SEQUENCE</scope>
    <source>
        <strain evidence="2">CGMCC 4.7278</strain>
    </source>
</reference>
<protein>
    <submittedName>
        <fullName evidence="2">Uncharacterized protein</fullName>
    </submittedName>
</protein>
<keyword evidence="3" id="KW-1185">Reference proteome</keyword>